<keyword evidence="1" id="KW-0732">Signal</keyword>
<evidence type="ECO:0008006" key="4">
    <source>
        <dbReference type="Google" id="ProtNLM"/>
    </source>
</evidence>
<feature type="chain" id="PRO_5046662054" description="DUF4906 domain-containing protein" evidence="1">
    <location>
        <begin position="21"/>
        <end position="720"/>
    </location>
</feature>
<comment type="caution">
    <text evidence="2">The sequence shown here is derived from an EMBL/GenBank/DDBJ whole genome shotgun (WGS) entry which is preliminary data.</text>
</comment>
<gene>
    <name evidence="2" type="ORF">H8S65_19595</name>
</gene>
<dbReference type="RefSeq" id="WP_186931511.1">
    <property type="nucleotide sequence ID" value="NZ_JACOOJ010000059.1"/>
</dbReference>
<evidence type="ECO:0000256" key="1">
    <source>
        <dbReference type="SAM" id="SignalP"/>
    </source>
</evidence>
<sequence length="720" mass="79351">MKKIIYILSVVLLAALAACTEDSLLPQEPDGSKNGYVTLRFTLDDIPDFKEVSTKAGETEISSLSLMTFAENGNFLGRVEATDIIQTENNEATGSAKGTATALIPVNTKTIHFVANYPWNGNEYKTPLEGQTETSVMPALRTSSPYVAWGYENITDYQNVSVTLLRNYAKVEVNVNLQGDSDPFEIDGFALANYVSEGTVTPWNEEQGTFNNVTSEINKNTQITQIEDYASKMLNHTTSDCNLNPKYMFEYQNNYDNQTCVIIKKKGVDQYYKIQLIDQNGDPFIIERNYIYKVVIVKFTNEATGSASFEEALRAAPTNNIFAEVAKEAPTVSDANGNKLTVTPLFHLFTEDGTLTFDANYWRNGTSLSNSDINVSMIQNGHTSTGILSDLSTTVNDGKVTASVSVPYGIDKLDSATVLIKAGILTRIVTVYASKKYSFKPVIGDDYFEDRVGETVSLKFNIPSDYPSNLYPVKCYIKAEDLNPVTTGQDQMLIEHRDGTYYYVYLATAPGQQTVYFKTTRSTVANPTVNNDYFYTGEFVMSRVGLNDFSNISAGHAYYESGSTFDITFNAPVAASVTISGDGIKSKTVDAIAGVNTVTLVTSTRGAKGTIYLRTEGYNDGTTTYSNNSKLQRDYTVGGTLTCKRRKTTEKVSSGTISTNNKSAEARIDRENHYEMILKAGILVTDKIKFTVSANSYKYNSSEVSVSNFFGSNTNMTCTR</sequence>
<reference evidence="2 3" key="1">
    <citation type="submission" date="2020-08" db="EMBL/GenBank/DDBJ databases">
        <title>Genome public.</title>
        <authorList>
            <person name="Liu C."/>
            <person name="Sun Q."/>
        </authorList>
    </citation>
    <scope>NUCLEOTIDE SEQUENCE [LARGE SCALE GENOMIC DNA]</scope>
    <source>
        <strain evidence="2 3">NSJ-79</strain>
    </source>
</reference>
<keyword evidence="3" id="KW-1185">Reference proteome</keyword>
<protein>
    <recommendedName>
        <fullName evidence="4">DUF4906 domain-containing protein</fullName>
    </recommendedName>
</protein>
<organism evidence="2 3">
    <name type="scientific">Parabacteroides hominis</name>
    <dbReference type="NCBI Taxonomy" id="2763057"/>
    <lineage>
        <taxon>Bacteria</taxon>
        <taxon>Pseudomonadati</taxon>
        <taxon>Bacteroidota</taxon>
        <taxon>Bacteroidia</taxon>
        <taxon>Bacteroidales</taxon>
        <taxon>Tannerellaceae</taxon>
        <taxon>Parabacteroides</taxon>
    </lineage>
</organism>
<dbReference type="Proteomes" id="UP000651475">
    <property type="component" value="Unassembled WGS sequence"/>
</dbReference>
<proteinExistence type="predicted"/>
<accession>A0ABR7DVP0</accession>
<feature type="signal peptide" evidence="1">
    <location>
        <begin position="1"/>
        <end position="20"/>
    </location>
</feature>
<evidence type="ECO:0000313" key="2">
    <source>
        <dbReference type="EMBL" id="MBC5634947.1"/>
    </source>
</evidence>
<dbReference type="PROSITE" id="PS51257">
    <property type="entry name" value="PROKAR_LIPOPROTEIN"/>
    <property type="match status" value="1"/>
</dbReference>
<dbReference type="EMBL" id="JACOOJ010000059">
    <property type="protein sequence ID" value="MBC5634947.1"/>
    <property type="molecule type" value="Genomic_DNA"/>
</dbReference>
<name>A0ABR7DVP0_9BACT</name>
<evidence type="ECO:0000313" key="3">
    <source>
        <dbReference type="Proteomes" id="UP000651475"/>
    </source>
</evidence>